<dbReference type="Proteomes" id="UP000054937">
    <property type="component" value="Unassembled WGS sequence"/>
</dbReference>
<dbReference type="GO" id="GO:0016787">
    <property type="term" value="F:hydrolase activity"/>
    <property type="evidence" value="ECO:0007669"/>
    <property type="project" value="UniProtKB-KW"/>
</dbReference>
<evidence type="ECO:0000313" key="2">
    <source>
        <dbReference type="Proteomes" id="UP000054937"/>
    </source>
</evidence>
<dbReference type="OrthoDB" id="415889at2759"/>
<dbReference type="InParanoid" id="A0A0V0QZA6"/>
<dbReference type="SUPFAM" id="SSF52540">
    <property type="entry name" value="P-loop containing nucleoside triphosphate hydrolases"/>
    <property type="match status" value="1"/>
</dbReference>
<gene>
    <name evidence="1" type="ORF">PPERSA_11139</name>
</gene>
<protein>
    <submittedName>
        <fullName evidence="1">p-loop containing nucleoside triphosphate hydrolase</fullName>
    </submittedName>
</protein>
<dbReference type="InterPro" id="IPR027417">
    <property type="entry name" value="P-loop_NTPase"/>
</dbReference>
<keyword evidence="1" id="KW-0378">Hydrolase</keyword>
<dbReference type="OMA" id="ASYHEAT"/>
<dbReference type="AlphaFoldDB" id="A0A0V0QZA6"/>
<evidence type="ECO:0000313" key="1">
    <source>
        <dbReference type="EMBL" id="KRX07590.1"/>
    </source>
</evidence>
<accession>A0A0V0QZA6</accession>
<reference evidence="1 2" key="1">
    <citation type="journal article" date="2015" name="Sci. Rep.">
        <title>Genome of the facultative scuticociliatosis pathogen Pseudocohnilembus persalinus provides insight into its virulence through horizontal gene transfer.</title>
        <authorList>
            <person name="Xiong J."/>
            <person name="Wang G."/>
            <person name="Cheng J."/>
            <person name="Tian M."/>
            <person name="Pan X."/>
            <person name="Warren A."/>
            <person name="Jiang C."/>
            <person name="Yuan D."/>
            <person name="Miao W."/>
        </authorList>
    </citation>
    <scope>NUCLEOTIDE SEQUENCE [LARGE SCALE GENOMIC DNA]</scope>
    <source>
        <strain evidence="1">36N120E</strain>
    </source>
</reference>
<comment type="caution">
    <text evidence="1">The sequence shown here is derived from an EMBL/GenBank/DDBJ whole genome shotgun (WGS) entry which is preliminary data.</text>
</comment>
<name>A0A0V0QZA6_PSEPJ</name>
<proteinExistence type="predicted"/>
<keyword evidence="2" id="KW-1185">Reference proteome</keyword>
<sequence length="360" mass="41825">MFNIYTQQKKKGCGNASCVGSGKTLTALQVFAMLYDYNIKNNLPLVLQNADGSLTGEIKINSIVISTLGRMREHPLQQFWTLVVIDECLAVQRREALHTQEAWRQIISSQYGVLMMSATFFRTRFDQLFYMLKMLRSGIQENREYLDCILNETITCYINQNQRKWEYFTVKTQLPLKVRQKYDNLLNQEIGGNISSEIIYKQLQDLINNQYSIIQDWKKIIKNLEENDQDIKLLIYAKSKQEADLIAEQMCENVGRFPDVKSGKKHIVASYHEATFGVNTLVKYNAILMRPPEPDKLPQIKGRLDRSGQNKDLLQIHYVVLEDTIEEAGLLRLEMCQQFMNNFIMPIASFYDYAVGRIKK</sequence>
<organism evidence="1 2">
    <name type="scientific">Pseudocohnilembus persalinus</name>
    <name type="common">Ciliate</name>
    <dbReference type="NCBI Taxonomy" id="266149"/>
    <lineage>
        <taxon>Eukaryota</taxon>
        <taxon>Sar</taxon>
        <taxon>Alveolata</taxon>
        <taxon>Ciliophora</taxon>
        <taxon>Intramacronucleata</taxon>
        <taxon>Oligohymenophorea</taxon>
        <taxon>Scuticociliatia</taxon>
        <taxon>Philasterida</taxon>
        <taxon>Pseudocohnilembidae</taxon>
        <taxon>Pseudocohnilembus</taxon>
    </lineage>
</organism>
<dbReference type="EMBL" id="LDAU01000082">
    <property type="protein sequence ID" value="KRX07590.1"/>
    <property type="molecule type" value="Genomic_DNA"/>
</dbReference>